<reference evidence="3" key="1">
    <citation type="submission" date="2020-04" db="EMBL/GenBank/DDBJ databases">
        <title>Deep metagenomics examines the oral microbiome during advanced dental caries in children, revealing novel taxa and co-occurrences with host molecules.</title>
        <authorList>
            <person name="Baker J.L."/>
            <person name="Morton J.T."/>
            <person name="Dinis M."/>
            <person name="Alvarez R."/>
            <person name="Tran N.C."/>
            <person name="Knight R."/>
            <person name="Edlund A."/>
        </authorList>
    </citation>
    <scope>NUCLEOTIDE SEQUENCE</scope>
    <source>
        <strain evidence="3">JCVI_23_bin.16</strain>
    </source>
</reference>
<dbReference type="EMBL" id="JABZFV010000038">
    <property type="protein sequence ID" value="MBF0934577.1"/>
    <property type="molecule type" value="Genomic_DNA"/>
</dbReference>
<dbReference type="NCBIfam" id="NF006505">
    <property type="entry name" value="PRK08939.1"/>
    <property type="match status" value="1"/>
</dbReference>
<evidence type="ECO:0000313" key="4">
    <source>
        <dbReference type="Proteomes" id="UP000757900"/>
    </source>
</evidence>
<dbReference type="InterPro" id="IPR027417">
    <property type="entry name" value="P-loop_NTPase"/>
</dbReference>
<dbReference type="InterPro" id="IPR009928">
    <property type="entry name" value="DnaI_N"/>
</dbReference>
<proteinExistence type="predicted"/>
<evidence type="ECO:0000313" key="3">
    <source>
        <dbReference type="EMBL" id="MBF0934577.1"/>
    </source>
</evidence>
<evidence type="ECO:0000259" key="2">
    <source>
        <dbReference type="Pfam" id="PF07319"/>
    </source>
</evidence>
<dbReference type="AlphaFoldDB" id="A0A929MNX5"/>
<feature type="domain" description="Chromosomal replication initiator protein DnaA ATPAse" evidence="1">
    <location>
        <begin position="153"/>
        <end position="228"/>
    </location>
</feature>
<comment type="caution">
    <text evidence="3">The sequence shown here is derived from an EMBL/GenBank/DDBJ whole genome shotgun (WGS) entry which is preliminary data.</text>
</comment>
<dbReference type="CDD" id="cd00009">
    <property type="entry name" value="AAA"/>
    <property type="match status" value="1"/>
</dbReference>
<dbReference type="PANTHER" id="PTHR30050">
    <property type="entry name" value="CHROMOSOMAL REPLICATION INITIATOR PROTEIN DNAA"/>
    <property type="match status" value="1"/>
</dbReference>
<protein>
    <submittedName>
        <fullName evidence="3">Primosomal protein DnaI</fullName>
    </submittedName>
</protein>
<dbReference type="PANTHER" id="PTHR30050:SF8">
    <property type="entry name" value="PRIMOSOMAL PROTEIN DNAI"/>
    <property type="match status" value="1"/>
</dbReference>
<dbReference type="SUPFAM" id="SSF52540">
    <property type="entry name" value="P-loop containing nucleoside triphosphate hydrolases"/>
    <property type="match status" value="1"/>
</dbReference>
<feature type="domain" description="Primosomal DnaI N-terminal" evidence="2">
    <location>
        <begin position="1"/>
        <end position="93"/>
    </location>
</feature>
<sequence>METIQDIMRQIMNQPHLQEIYEQAVALVRQDEAIQAFLQEHQAELSGEMIQNSLSKLNEFRLERRAIEAGQPGTNPGYQPELFINHNFIDVRYKPTTDYLASLKARRQAANLDNRMMADDVRQAHLADYIIDSPERQALINAVTQFMQTYHQDPKSAQGLYITGPYGVGKTYLLGALANHLVEEEGATVTFLHFPTFASDMRASIRDNSTQANLDKVKQVDVLMLDDMGAESDPSGWVRDEVLAIILEYRMRESLPTFFTSNFSLKEYEEVLTYNQKGISLAKAGRIMERVRYLAREITLDGPNRRQLKRQG</sequence>
<dbReference type="Gene3D" id="3.40.50.300">
    <property type="entry name" value="P-loop containing nucleotide triphosphate hydrolases"/>
    <property type="match status" value="1"/>
</dbReference>
<dbReference type="Pfam" id="PF07319">
    <property type="entry name" value="DnaI_N"/>
    <property type="match status" value="1"/>
</dbReference>
<organism evidence="3 4">
    <name type="scientific">Abiotrophia defectiva</name>
    <name type="common">Streptococcus defectivus</name>
    <dbReference type="NCBI Taxonomy" id="46125"/>
    <lineage>
        <taxon>Bacteria</taxon>
        <taxon>Bacillati</taxon>
        <taxon>Bacillota</taxon>
        <taxon>Bacilli</taxon>
        <taxon>Lactobacillales</taxon>
        <taxon>Aerococcaceae</taxon>
        <taxon>Abiotrophia</taxon>
    </lineage>
</organism>
<gene>
    <name evidence="3" type="primary">dnaI</name>
    <name evidence="3" type="ORF">HXK00_02895</name>
</gene>
<name>A0A929MNX5_ABIDE</name>
<dbReference type="InterPro" id="IPR013317">
    <property type="entry name" value="DnaA_dom"/>
</dbReference>
<dbReference type="Pfam" id="PF00308">
    <property type="entry name" value="Bac_DnaA"/>
    <property type="match status" value="1"/>
</dbReference>
<dbReference type="GO" id="GO:0006260">
    <property type="term" value="P:DNA replication"/>
    <property type="evidence" value="ECO:0007669"/>
    <property type="project" value="TreeGrafter"/>
</dbReference>
<dbReference type="Proteomes" id="UP000757900">
    <property type="component" value="Unassembled WGS sequence"/>
</dbReference>
<evidence type="ECO:0000259" key="1">
    <source>
        <dbReference type="Pfam" id="PF00308"/>
    </source>
</evidence>
<accession>A0A929MNX5</accession>